<gene>
    <name evidence="3" type="ORF">ICN82_17880</name>
</gene>
<organism evidence="3 4">
    <name type="scientific">Mangrovicoccus algicola</name>
    <dbReference type="NCBI Taxonomy" id="2771008"/>
    <lineage>
        <taxon>Bacteria</taxon>
        <taxon>Pseudomonadati</taxon>
        <taxon>Pseudomonadota</taxon>
        <taxon>Alphaproteobacteria</taxon>
        <taxon>Rhodobacterales</taxon>
        <taxon>Paracoccaceae</taxon>
        <taxon>Mangrovicoccus</taxon>
    </lineage>
</organism>
<dbReference type="SUPFAM" id="SSF63829">
    <property type="entry name" value="Calcium-dependent phosphotriesterase"/>
    <property type="match status" value="1"/>
</dbReference>
<dbReference type="InterPro" id="IPR018511">
    <property type="entry name" value="Hemolysin-typ_Ca-bd_CS"/>
</dbReference>
<dbReference type="GO" id="GO:0005576">
    <property type="term" value="C:extracellular region"/>
    <property type="evidence" value="ECO:0007669"/>
    <property type="project" value="UniProtKB-SubCell"/>
</dbReference>
<dbReference type="RefSeq" id="WP_193185586.1">
    <property type="nucleotide sequence ID" value="NZ_JACVXA010000071.1"/>
</dbReference>
<sequence length="574" mass="58539">MSVFLSTEDGRVLLLRPEARRLLEVASFGEATTGLAVSAAGGLFVSTARAVHRFDIAAGTAPGDPVAQIDTPGGIAGIDIDGSGRLLIGTVSGLLWRQEADGRMTAIGQFPDGIQGGVARIGGFAFAVGQGGTLSVMNIRSGAVTDLRDLGPGQVAGICAEDRVLRIAVTQDGGAPQFLLYDTRGDTLAHEPGPLGFYGRISGAASGEIVTGDFIGTDRGDVFTGTPGADVFAGHAGDDRIYARDGNDMLTGGAGDDLLMGEDGDDTLDGGAGRDAFYGGDGSDWVWLDGPVLSVDLAITEARQVTGQGEDFFQDIENLRGGDGADWFAGDHLANILEGRGGNDTLLGRAGDDTLRGGAGDDFLQGGSGDDVMDGGDGFDWVSYDGADGVTVSLARLFGQQTGEGVDLLRNIEAVEGSGGRDFIAGDDGANRLEGMIGFDTLLGGGGDDTLFGGRGFDRLSGGAGSDYLDGGNGRDTLDGGAGPGVDTYWGGRGADRFVFTVSGEQGERDDLTVILDFDAAQGDRIDLVGSGRADFATWAITDIDGGAIVVFGNGTQLALAGVAAAEVSADWFA</sequence>
<dbReference type="InterPro" id="IPR001343">
    <property type="entry name" value="Hemolysn_Ca-bd"/>
</dbReference>
<accession>A0A8J7D0X5</accession>
<comment type="subcellular location">
    <subcellularLocation>
        <location evidence="1">Secreted</location>
    </subcellularLocation>
</comment>
<keyword evidence="4" id="KW-1185">Reference proteome</keyword>
<dbReference type="PRINTS" id="PR00313">
    <property type="entry name" value="CABNDNGRPT"/>
</dbReference>
<dbReference type="SUPFAM" id="SSF51120">
    <property type="entry name" value="beta-Roll"/>
    <property type="match status" value="3"/>
</dbReference>
<evidence type="ECO:0000313" key="4">
    <source>
        <dbReference type="Proteomes" id="UP000609121"/>
    </source>
</evidence>
<evidence type="ECO:0000256" key="2">
    <source>
        <dbReference type="ARBA" id="ARBA00022525"/>
    </source>
</evidence>
<comment type="caution">
    <text evidence="3">The sequence shown here is derived from an EMBL/GenBank/DDBJ whole genome shotgun (WGS) entry which is preliminary data.</text>
</comment>
<name>A0A8J7D0X5_9RHOB</name>
<protein>
    <recommendedName>
        <fullName evidence="5">Calcium-binding protein</fullName>
    </recommendedName>
</protein>
<dbReference type="GO" id="GO:0005509">
    <property type="term" value="F:calcium ion binding"/>
    <property type="evidence" value="ECO:0007669"/>
    <property type="project" value="InterPro"/>
</dbReference>
<evidence type="ECO:0000313" key="3">
    <source>
        <dbReference type="EMBL" id="MBE3640078.1"/>
    </source>
</evidence>
<reference evidence="3" key="1">
    <citation type="submission" date="2020-09" db="EMBL/GenBank/DDBJ databases">
        <title>A novel bacterium of genus Mangrovicoccus, isolated from South China Sea.</title>
        <authorList>
            <person name="Huang H."/>
            <person name="Mo K."/>
            <person name="Hu Y."/>
        </authorList>
    </citation>
    <scope>NUCLEOTIDE SEQUENCE</scope>
    <source>
        <strain evidence="3">HB182678</strain>
    </source>
</reference>
<dbReference type="PROSITE" id="PS00330">
    <property type="entry name" value="HEMOLYSIN_CALCIUM"/>
    <property type="match status" value="7"/>
</dbReference>
<dbReference type="InterPro" id="IPR050557">
    <property type="entry name" value="RTX_toxin/Mannuronan_C5-epim"/>
</dbReference>
<dbReference type="PANTHER" id="PTHR38340">
    <property type="entry name" value="S-LAYER PROTEIN"/>
    <property type="match status" value="1"/>
</dbReference>
<dbReference type="Gene3D" id="2.150.10.10">
    <property type="entry name" value="Serralysin-like metalloprotease, C-terminal"/>
    <property type="match status" value="4"/>
</dbReference>
<proteinExistence type="predicted"/>
<dbReference type="Proteomes" id="UP000609121">
    <property type="component" value="Unassembled WGS sequence"/>
</dbReference>
<dbReference type="Pfam" id="PF00353">
    <property type="entry name" value="HemolysinCabind"/>
    <property type="match status" value="6"/>
</dbReference>
<evidence type="ECO:0000256" key="1">
    <source>
        <dbReference type="ARBA" id="ARBA00004613"/>
    </source>
</evidence>
<keyword evidence="2" id="KW-0964">Secreted</keyword>
<evidence type="ECO:0008006" key="5">
    <source>
        <dbReference type="Google" id="ProtNLM"/>
    </source>
</evidence>
<dbReference type="InterPro" id="IPR011049">
    <property type="entry name" value="Serralysin-like_metalloprot_C"/>
</dbReference>
<dbReference type="EMBL" id="JACVXA010000071">
    <property type="protein sequence ID" value="MBE3640078.1"/>
    <property type="molecule type" value="Genomic_DNA"/>
</dbReference>
<dbReference type="AlphaFoldDB" id="A0A8J7D0X5"/>
<dbReference type="PANTHER" id="PTHR38340:SF1">
    <property type="entry name" value="S-LAYER PROTEIN"/>
    <property type="match status" value="1"/>
</dbReference>